<evidence type="ECO:0000313" key="4">
    <source>
        <dbReference type="Proteomes" id="UP000001555"/>
    </source>
</evidence>
<evidence type="ECO:0000313" key="2">
    <source>
        <dbReference type="EMBL" id="EEC10514.1"/>
    </source>
</evidence>
<gene>
    <name evidence="2" type="ORF">IscW_ISCW019916</name>
</gene>
<evidence type="ECO:0000256" key="1">
    <source>
        <dbReference type="SAM" id="MobiDB-lite"/>
    </source>
</evidence>
<proteinExistence type="predicted"/>
<feature type="compositionally biased region" description="Low complexity" evidence="1">
    <location>
        <begin position="46"/>
        <end position="57"/>
    </location>
</feature>
<dbReference type="AlphaFoldDB" id="B7PV92"/>
<dbReference type="EnsemblMetazoa" id="ISCW019916-RA">
    <property type="protein sequence ID" value="ISCW019916-PA"/>
    <property type="gene ID" value="ISCW019916"/>
</dbReference>
<accession>B7PV92</accession>
<evidence type="ECO:0000313" key="3">
    <source>
        <dbReference type="EnsemblMetazoa" id="ISCW019916-PA"/>
    </source>
</evidence>
<dbReference type="EMBL" id="ABJB011125509">
    <property type="status" value="NOT_ANNOTATED_CDS"/>
    <property type="molecule type" value="Genomic_DNA"/>
</dbReference>
<dbReference type="VEuPathDB" id="VectorBase:ISCW019916"/>
<reference evidence="3" key="2">
    <citation type="submission" date="2020-05" db="UniProtKB">
        <authorList>
            <consortium name="EnsemblMetazoa"/>
        </authorList>
    </citation>
    <scope>IDENTIFICATION</scope>
    <source>
        <strain evidence="3">wikel</strain>
    </source>
</reference>
<protein>
    <submittedName>
        <fullName evidence="2 3">Uncharacterized protein</fullName>
    </submittedName>
</protein>
<name>B7PV92_IXOSC</name>
<dbReference type="VEuPathDB" id="VectorBase:ISCI019916"/>
<keyword evidence="4" id="KW-1185">Reference proteome</keyword>
<dbReference type="InParanoid" id="B7PV92"/>
<dbReference type="HOGENOM" id="CLU_2252960_0_0_1"/>
<organism>
    <name type="scientific">Ixodes scapularis</name>
    <name type="common">Black-legged tick</name>
    <name type="synonym">Deer tick</name>
    <dbReference type="NCBI Taxonomy" id="6945"/>
    <lineage>
        <taxon>Eukaryota</taxon>
        <taxon>Metazoa</taxon>
        <taxon>Ecdysozoa</taxon>
        <taxon>Arthropoda</taxon>
        <taxon>Chelicerata</taxon>
        <taxon>Arachnida</taxon>
        <taxon>Acari</taxon>
        <taxon>Parasitiformes</taxon>
        <taxon>Ixodida</taxon>
        <taxon>Ixodoidea</taxon>
        <taxon>Ixodidae</taxon>
        <taxon>Ixodinae</taxon>
        <taxon>Ixodes</taxon>
    </lineage>
</organism>
<reference evidence="2 4" key="1">
    <citation type="submission" date="2008-03" db="EMBL/GenBank/DDBJ databases">
        <title>Annotation of Ixodes scapularis.</title>
        <authorList>
            <consortium name="Ixodes scapularis Genome Project Consortium"/>
            <person name="Caler E."/>
            <person name="Hannick L.I."/>
            <person name="Bidwell S."/>
            <person name="Joardar V."/>
            <person name="Thiagarajan M."/>
            <person name="Amedeo P."/>
            <person name="Galinsky K.J."/>
            <person name="Schobel S."/>
            <person name="Inman J."/>
            <person name="Hostetler J."/>
            <person name="Miller J."/>
            <person name="Hammond M."/>
            <person name="Megy K."/>
            <person name="Lawson D."/>
            <person name="Kodira C."/>
            <person name="Sutton G."/>
            <person name="Meyer J."/>
            <person name="Hill C.A."/>
            <person name="Birren B."/>
            <person name="Nene V."/>
            <person name="Collins F."/>
            <person name="Alarcon-Chaidez F."/>
            <person name="Wikel S."/>
            <person name="Strausberg R."/>
        </authorList>
    </citation>
    <scope>NUCLEOTIDE SEQUENCE [LARGE SCALE GENOMIC DNA]</scope>
    <source>
        <strain evidence="4">Wikel</strain>
        <strain evidence="2">Wikel colony</strain>
    </source>
</reference>
<feature type="region of interest" description="Disordered" evidence="1">
    <location>
        <begin position="40"/>
        <end position="77"/>
    </location>
</feature>
<dbReference type="PaxDb" id="6945-B7PV92"/>
<feature type="region of interest" description="Disordered" evidence="1">
    <location>
        <begin position="1"/>
        <end position="21"/>
    </location>
</feature>
<dbReference type="EMBL" id="DS798293">
    <property type="protein sequence ID" value="EEC10514.1"/>
    <property type="molecule type" value="Genomic_DNA"/>
</dbReference>
<sequence>MLTLNNDEAVDPTKPTLAWPECRLSGSSPGVEHLLWACVDSAQQEDSSPSDPLPASDETAAVDRPRGLDKGPQTDAGNAARILSSGVARVPLVVTFASPLGHKF</sequence>
<dbReference type="Proteomes" id="UP000001555">
    <property type="component" value="Unassembled WGS sequence"/>
</dbReference>